<sequence>MITPLATVARSLVFVCLALALCAALMQGLGYNALLVLTSVAEGAFLRSGAFENSLRWGVPLFLTATGVSIAFRAGFFNIGAQGQFYLGAIFAATAAQGLNGGPAFLVIPAILCAGMMGGALWALWPALMKLGSGTDEVITTLMGNFIAGLLLVWVTSGPLKDPAGSGQQASSPVLPPAYRISDSSGVSPMTLGLALVVGVAIWLLVNRTAFGVLSGLAGRNGTMVRWQGASSWRIGLSSFLLSGALAGLAGAVEFAGPTGRIASGFLPGHGFTATLVALVANFSILGMAAAALFFGGLAAAALYLPIMAGLPAAAIEVINASIALVITARARVLDRLTGRKETSS</sequence>
<keyword evidence="4 6" id="KW-1133">Transmembrane helix</keyword>
<dbReference type="PANTHER" id="PTHR47089">
    <property type="entry name" value="ABC TRANSPORTER, PERMEASE PROTEIN"/>
    <property type="match status" value="1"/>
</dbReference>
<dbReference type="RefSeq" id="WP_097147241.1">
    <property type="nucleotide sequence ID" value="NZ_OBEA01000008.1"/>
</dbReference>
<keyword evidence="3 6" id="KW-0812">Transmembrane</keyword>
<evidence type="ECO:0000313" key="10">
    <source>
        <dbReference type="Proteomes" id="UP000231702"/>
    </source>
</evidence>
<dbReference type="EMBL" id="PGTD01000011">
    <property type="protein sequence ID" value="PJE31113.1"/>
    <property type="molecule type" value="Genomic_DNA"/>
</dbReference>
<evidence type="ECO:0000256" key="2">
    <source>
        <dbReference type="ARBA" id="ARBA00022475"/>
    </source>
</evidence>
<keyword evidence="8" id="KW-0762">Sugar transport</keyword>
<feature type="transmembrane region" description="Helical" evidence="6">
    <location>
        <begin position="137"/>
        <end position="156"/>
    </location>
</feature>
<proteinExistence type="predicted"/>
<dbReference type="GO" id="GO:0022857">
    <property type="term" value="F:transmembrane transporter activity"/>
    <property type="evidence" value="ECO:0007669"/>
    <property type="project" value="InterPro"/>
</dbReference>
<evidence type="ECO:0000256" key="1">
    <source>
        <dbReference type="ARBA" id="ARBA00004651"/>
    </source>
</evidence>
<feature type="transmembrane region" description="Helical" evidence="6">
    <location>
        <begin position="83"/>
        <end position="99"/>
    </location>
</feature>
<dbReference type="InterPro" id="IPR001851">
    <property type="entry name" value="ABC_transp_permease"/>
</dbReference>
<accession>A0A285JE19</accession>
<dbReference type="CDD" id="cd06580">
    <property type="entry name" value="TM_PBP1_transp_TpRbsC_like"/>
    <property type="match status" value="1"/>
</dbReference>
<dbReference type="Proteomes" id="UP000231702">
    <property type="component" value="Unassembled WGS sequence"/>
</dbReference>
<feature type="transmembrane region" description="Helical" evidence="6">
    <location>
        <begin position="105"/>
        <end position="125"/>
    </location>
</feature>
<organism evidence="8 9">
    <name type="scientific">Pseudooceanicola antarcticus</name>
    <dbReference type="NCBI Taxonomy" id="1247613"/>
    <lineage>
        <taxon>Bacteria</taxon>
        <taxon>Pseudomonadati</taxon>
        <taxon>Pseudomonadota</taxon>
        <taxon>Alphaproteobacteria</taxon>
        <taxon>Rhodobacterales</taxon>
        <taxon>Paracoccaceae</taxon>
        <taxon>Pseudooceanicola</taxon>
    </lineage>
</organism>
<evidence type="ECO:0000313" key="8">
    <source>
        <dbReference type="EMBL" id="SNY58485.1"/>
    </source>
</evidence>
<evidence type="ECO:0000313" key="7">
    <source>
        <dbReference type="EMBL" id="PJE31113.1"/>
    </source>
</evidence>
<evidence type="ECO:0000256" key="4">
    <source>
        <dbReference type="ARBA" id="ARBA00022989"/>
    </source>
</evidence>
<reference evidence="7 10" key="2">
    <citation type="journal article" date="2018" name="Int. J. Syst. Evol. Microbiol.">
        <title>Pseudooceanicola lipolyticus sp. nov., a marine alphaproteobacterium, reclassification of Oceanicola flagellatus as Pseudooceanicola flagellatus comb. nov. and emended description of the genus Pseudooceanicola.</title>
        <authorList>
            <person name="Huang M.-M."/>
            <person name="Guo L.-L."/>
            <person name="Wu Y.-H."/>
            <person name="Lai Q.-L."/>
            <person name="Shao Z.-Z."/>
            <person name="Wang C.-S."/>
            <person name="Wu M."/>
            <person name="Xu X.-W."/>
        </authorList>
    </citation>
    <scope>NUCLEOTIDE SEQUENCE [LARGE SCALE GENOMIC DNA]</scope>
    <source>
        <strain evidence="7 10">Ar-45</strain>
    </source>
</reference>
<name>A0A285JE19_9RHOB</name>
<feature type="transmembrane region" description="Helical" evidence="6">
    <location>
        <begin position="192"/>
        <end position="214"/>
    </location>
</feature>
<evidence type="ECO:0000256" key="3">
    <source>
        <dbReference type="ARBA" id="ARBA00022692"/>
    </source>
</evidence>
<dbReference type="Proteomes" id="UP000231655">
    <property type="component" value="Unassembled WGS sequence"/>
</dbReference>
<dbReference type="GO" id="GO:0005886">
    <property type="term" value="C:plasma membrane"/>
    <property type="evidence" value="ECO:0007669"/>
    <property type="project" value="UniProtKB-SubCell"/>
</dbReference>
<evidence type="ECO:0000313" key="9">
    <source>
        <dbReference type="Proteomes" id="UP000231655"/>
    </source>
</evidence>
<keyword evidence="5 6" id="KW-0472">Membrane</keyword>
<keyword evidence="10" id="KW-1185">Reference proteome</keyword>
<protein>
    <submittedName>
        <fullName evidence="7">ABC transporter permease</fullName>
    </submittedName>
    <submittedName>
        <fullName evidence="8">Simple sugar transport system permease protein</fullName>
    </submittedName>
</protein>
<evidence type="ECO:0000256" key="6">
    <source>
        <dbReference type="SAM" id="Phobius"/>
    </source>
</evidence>
<dbReference type="AlphaFoldDB" id="A0A285JE19"/>
<gene>
    <name evidence="7" type="ORF">CVM39_04800</name>
    <name evidence="8" type="ORF">SAMN06297129_3548</name>
</gene>
<dbReference type="OrthoDB" id="9809785at2"/>
<dbReference type="PANTHER" id="PTHR47089:SF1">
    <property type="entry name" value="GUANOSINE ABC TRANSPORTER PERMEASE PROTEIN NUPP"/>
    <property type="match status" value="1"/>
</dbReference>
<comment type="subcellular location">
    <subcellularLocation>
        <location evidence="1">Cell membrane</location>
        <topology evidence="1">Multi-pass membrane protein</topology>
    </subcellularLocation>
</comment>
<evidence type="ECO:0000256" key="5">
    <source>
        <dbReference type="ARBA" id="ARBA00023136"/>
    </source>
</evidence>
<feature type="transmembrane region" description="Helical" evidence="6">
    <location>
        <begin position="313"/>
        <end position="331"/>
    </location>
</feature>
<keyword evidence="8" id="KW-0813">Transport</keyword>
<reference evidence="8 9" key="1">
    <citation type="submission" date="2017-09" db="EMBL/GenBank/DDBJ databases">
        <authorList>
            <person name="Ehlers B."/>
            <person name="Leendertz F.H."/>
        </authorList>
    </citation>
    <scope>NUCLEOTIDE SEQUENCE [LARGE SCALE GENOMIC DNA]</scope>
    <source>
        <strain evidence="8 9">CGMCC 1.12662</strain>
    </source>
</reference>
<keyword evidence="2" id="KW-1003">Cell membrane</keyword>
<feature type="transmembrane region" description="Helical" evidence="6">
    <location>
        <begin position="57"/>
        <end position="76"/>
    </location>
</feature>
<dbReference type="EMBL" id="OBEA01000008">
    <property type="protein sequence ID" value="SNY58485.1"/>
    <property type="molecule type" value="Genomic_DNA"/>
</dbReference>
<feature type="transmembrane region" description="Helical" evidence="6">
    <location>
        <begin position="235"/>
        <end position="256"/>
    </location>
</feature>
<dbReference type="Pfam" id="PF02653">
    <property type="entry name" value="BPD_transp_2"/>
    <property type="match status" value="1"/>
</dbReference>